<dbReference type="PANTHER" id="PTHR42932">
    <property type="entry name" value="GENERAL STRESS PROTEIN 20U"/>
    <property type="match status" value="1"/>
</dbReference>
<dbReference type="InterPro" id="IPR002177">
    <property type="entry name" value="DPS_DNA-bd"/>
</dbReference>
<dbReference type="Gene3D" id="1.20.1260.10">
    <property type="match status" value="1"/>
</dbReference>
<name>A0ABV7ENM4_9GAMM</name>
<dbReference type="InterPro" id="IPR009078">
    <property type="entry name" value="Ferritin-like_SF"/>
</dbReference>
<sequence>MDDQFMPSDVSRSSPIGQRLRLDMDRLFREGHTRVLSRAADDRDARDSAEPSRDAQSLANVMICRRLNQSIADCLDLQSQCRQARWRLADSAYLEHRSICTQAIQLVEHYVGLLGNRIVQLDGVVDSSVRQIAERSGLNEYPAEAEDPQTHINSVAFALWLVSGAMREDCDEITKLGDATSFKLLDQTAGSLARCLELLENLTPEPAVS</sequence>
<organism evidence="1 2">
    <name type="scientific">Salinisphaera aquimarina</name>
    <dbReference type="NCBI Taxonomy" id="2094031"/>
    <lineage>
        <taxon>Bacteria</taxon>
        <taxon>Pseudomonadati</taxon>
        <taxon>Pseudomonadota</taxon>
        <taxon>Gammaproteobacteria</taxon>
        <taxon>Salinisphaerales</taxon>
        <taxon>Salinisphaeraceae</taxon>
        <taxon>Salinisphaera</taxon>
    </lineage>
</organism>
<accession>A0ABV7ENM4</accession>
<comment type="caution">
    <text evidence="1">The sequence shown here is derived from an EMBL/GenBank/DDBJ whole genome shotgun (WGS) entry which is preliminary data.</text>
</comment>
<dbReference type="SUPFAM" id="SSF47240">
    <property type="entry name" value="Ferritin-like"/>
    <property type="match status" value="1"/>
</dbReference>
<evidence type="ECO:0000313" key="2">
    <source>
        <dbReference type="Proteomes" id="UP001595462"/>
    </source>
</evidence>
<reference evidence="2" key="1">
    <citation type="journal article" date="2019" name="Int. J. Syst. Evol. Microbiol.">
        <title>The Global Catalogue of Microorganisms (GCM) 10K type strain sequencing project: providing services to taxonomists for standard genome sequencing and annotation.</title>
        <authorList>
            <consortium name="The Broad Institute Genomics Platform"/>
            <consortium name="The Broad Institute Genome Sequencing Center for Infectious Disease"/>
            <person name="Wu L."/>
            <person name="Ma J."/>
        </authorList>
    </citation>
    <scope>NUCLEOTIDE SEQUENCE [LARGE SCALE GENOMIC DNA]</scope>
    <source>
        <strain evidence="2">KCTC 52640</strain>
    </source>
</reference>
<evidence type="ECO:0000313" key="1">
    <source>
        <dbReference type="EMBL" id="MFC3104330.1"/>
    </source>
</evidence>
<gene>
    <name evidence="1" type="ORF">ACFOSU_10570</name>
</gene>
<keyword evidence="2" id="KW-1185">Reference proteome</keyword>
<dbReference type="Proteomes" id="UP001595462">
    <property type="component" value="Unassembled WGS sequence"/>
</dbReference>
<dbReference type="EMBL" id="JBHRSS010000004">
    <property type="protein sequence ID" value="MFC3104330.1"/>
    <property type="molecule type" value="Genomic_DNA"/>
</dbReference>
<dbReference type="InterPro" id="IPR012347">
    <property type="entry name" value="Ferritin-like"/>
</dbReference>
<proteinExistence type="predicted"/>
<protein>
    <submittedName>
        <fullName evidence="1">Uncharacterized protein</fullName>
    </submittedName>
</protein>
<dbReference type="PANTHER" id="PTHR42932:SF3">
    <property type="entry name" value="DNA PROTECTION DURING STARVATION PROTEIN"/>
    <property type="match status" value="1"/>
</dbReference>